<sequence length="194" mass="21348">MTFVEPATGELKSAHLFVAVLPASAYPFDAYSDTKLFNWLDAHERAYEYFGGVPKVTIPDNTKTAVTTPDLFDPVLNKSYSEMARCYGITIVPARSRIKAHPASACSSCRYVVIAAPGASAAPLQVERDNVPRTLYAVVACPLRGSCRCCVPFWQQRAVAINLGHYLNKRSCALVATLLREWSGMPQYDQKKAP</sequence>
<gene>
    <name evidence="1" type="ORF">SPSYN_01105</name>
</gene>
<dbReference type="OrthoDB" id="3193769at2"/>
<proteinExistence type="predicted"/>
<name>A0A9D2WPC3_9FIRM</name>
<evidence type="ECO:0000313" key="1">
    <source>
        <dbReference type="EMBL" id="KAF1084969.1"/>
    </source>
</evidence>
<evidence type="ECO:0000313" key="2">
    <source>
        <dbReference type="Proteomes" id="UP000798488"/>
    </source>
</evidence>
<dbReference type="EMBL" id="LSRS01000003">
    <property type="protein sequence ID" value="KAF1084969.1"/>
    <property type="molecule type" value="Genomic_DNA"/>
</dbReference>
<dbReference type="Proteomes" id="UP000798488">
    <property type="component" value="Unassembled WGS sequence"/>
</dbReference>
<reference evidence="1" key="1">
    <citation type="submission" date="2016-02" db="EMBL/GenBank/DDBJ databases">
        <title>Draft Genome Sequence of Sporotomaculum syntrophicum Strain FB, a Syntrophic Benzoate Degrader.</title>
        <authorList>
            <person name="Nobu M.K."/>
            <person name="Narihiro T."/>
            <person name="Qiu Y.-L."/>
            <person name="Ohashi A."/>
            <person name="Liu W.-T."/>
            <person name="Yuji S."/>
        </authorList>
    </citation>
    <scope>NUCLEOTIDE SEQUENCE</scope>
    <source>
        <strain evidence="1">FB</strain>
    </source>
</reference>
<organism evidence="1 2">
    <name type="scientific">Sporotomaculum syntrophicum</name>
    <dbReference type="NCBI Taxonomy" id="182264"/>
    <lineage>
        <taxon>Bacteria</taxon>
        <taxon>Bacillati</taxon>
        <taxon>Bacillota</taxon>
        <taxon>Clostridia</taxon>
        <taxon>Eubacteriales</taxon>
        <taxon>Desulfallaceae</taxon>
        <taxon>Sporotomaculum</taxon>
    </lineage>
</organism>
<dbReference type="PANTHER" id="PTHR35004">
    <property type="entry name" value="TRANSPOSASE RV3428C-RELATED"/>
    <property type="match status" value="1"/>
</dbReference>
<dbReference type="RefSeq" id="WP_161821505.1">
    <property type="nucleotide sequence ID" value="NZ_LSRS01000003.1"/>
</dbReference>
<dbReference type="PANTHER" id="PTHR35004:SF8">
    <property type="entry name" value="TRANSPOSASE RV3428C-RELATED"/>
    <property type="match status" value="1"/>
</dbReference>
<protein>
    <recommendedName>
        <fullName evidence="3">Integrase core domain protein</fullName>
    </recommendedName>
</protein>
<accession>A0A9D2WPC3</accession>
<keyword evidence="2" id="KW-1185">Reference proteome</keyword>
<comment type="caution">
    <text evidence="1">The sequence shown here is derived from an EMBL/GenBank/DDBJ whole genome shotgun (WGS) entry which is preliminary data.</text>
</comment>
<dbReference type="AlphaFoldDB" id="A0A9D2WPC3"/>
<evidence type="ECO:0008006" key="3">
    <source>
        <dbReference type="Google" id="ProtNLM"/>
    </source>
</evidence>